<evidence type="ECO:0000256" key="6">
    <source>
        <dbReference type="SAM" id="Phobius"/>
    </source>
</evidence>
<evidence type="ECO:0000256" key="3">
    <source>
        <dbReference type="ARBA" id="ARBA00022692"/>
    </source>
</evidence>
<proteinExistence type="predicted"/>
<feature type="transmembrane region" description="Helical" evidence="6">
    <location>
        <begin position="189"/>
        <end position="207"/>
    </location>
</feature>
<feature type="transmembrane region" description="Helical" evidence="6">
    <location>
        <begin position="147"/>
        <end position="169"/>
    </location>
</feature>
<name>A0ABT4LFE2_9PROT</name>
<dbReference type="PANTHER" id="PTHR30086">
    <property type="entry name" value="ARGININE EXPORTER PROTEIN ARGO"/>
    <property type="match status" value="1"/>
</dbReference>
<dbReference type="InterPro" id="IPR001123">
    <property type="entry name" value="LeuE-type"/>
</dbReference>
<protein>
    <submittedName>
        <fullName evidence="7">LysE family translocator</fullName>
    </submittedName>
</protein>
<evidence type="ECO:0000313" key="8">
    <source>
        <dbReference type="Proteomes" id="UP001069802"/>
    </source>
</evidence>
<evidence type="ECO:0000256" key="1">
    <source>
        <dbReference type="ARBA" id="ARBA00004651"/>
    </source>
</evidence>
<dbReference type="Proteomes" id="UP001069802">
    <property type="component" value="Unassembled WGS sequence"/>
</dbReference>
<dbReference type="RefSeq" id="WP_269422024.1">
    <property type="nucleotide sequence ID" value="NZ_JAPWGY010000001.1"/>
</dbReference>
<keyword evidence="4 6" id="KW-1133">Transmembrane helix</keyword>
<keyword evidence="2" id="KW-1003">Cell membrane</keyword>
<sequence>MPSLDLMLPLLVASVLLAVTPGPGMLYTTAQTISRGRKSGLYAAVGLHLGSYLHILGAAFGLSLLLVAVPFVYTIVKFVGAGYLVWMGGRYLTTSLSGAVTSGEAGGGDHVKALKESALVEALNPKSALFFIAFLPQFTDVNAAFPIWLQILVLGVIVNVVFSIAEVGYVLLAGRATQFFQNAPTAARWLPRLGGGILVALGIRLATSDLR</sequence>
<accession>A0ABT4LFE2</accession>
<dbReference type="PANTHER" id="PTHR30086:SF20">
    <property type="entry name" value="ARGININE EXPORTER PROTEIN ARGO-RELATED"/>
    <property type="match status" value="1"/>
</dbReference>
<comment type="subcellular location">
    <subcellularLocation>
        <location evidence="1">Cell membrane</location>
        <topology evidence="1">Multi-pass membrane protein</topology>
    </subcellularLocation>
</comment>
<evidence type="ECO:0000313" key="7">
    <source>
        <dbReference type="EMBL" id="MCZ4279827.1"/>
    </source>
</evidence>
<dbReference type="PIRSF" id="PIRSF006324">
    <property type="entry name" value="LeuE"/>
    <property type="match status" value="1"/>
</dbReference>
<keyword evidence="5 6" id="KW-0472">Membrane</keyword>
<feature type="transmembrane region" description="Helical" evidence="6">
    <location>
        <begin position="40"/>
        <end position="60"/>
    </location>
</feature>
<comment type="caution">
    <text evidence="7">The sequence shown here is derived from an EMBL/GenBank/DDBJ whole genome shotgun (WGS) entry which is preliminary data.</text>
</comment>
<keyword evidence="8" id="KW-1185">Reference proteome</keyword>
<organism evidence="7 8">
    <name type="scientific">Kiloniella laminariae</name>
    <dbReference type="NCBI Taxonomy" id="454162"/>
    <lineage>
        <taxon>Bacteria</taxon>
        <taxon>Pseudomonadati</taxon>
        <taxon>Pseudomonadota</taxon>
        <taxon>Alphaproteobacteria</taxon>
        <taxon>Rhodospirillales</taxon>
        <taxon>Kiloniellaceae</taxon>
        <taxon>Kiloniella</taxon>
    </lineage>
</organism>
<dbReference type="EMBL" id="JAPWGY010000001">
    <property type="protein sequence ID" value="MCZ4279827.1"/>
    <property type="molecule type" value="Genomic_DNA"/>
</dbReference>
<feature type="transmembrane region" description="Helical" evidence="6">
    <location>
        <begin position="6"/>
        <end position="28"/>
    </location>
</feature>
<keyword evidence="3 6" id="KW-0812">Transmembrane</keyword>
<evidence type="ECO:0000256" key="2">
    <source>
        <dbReference type="ARBA" id="ARBA00022475"/>
    </source>
</evidence>
<dbReference type="Pfam" id="PF01810">
    <property type="entry name" value="LysE"/>
    <property type="match status" value="1"/>
</dbReference>
<evidence type="ECO:0000256" key="4">
    <source>
        <dbReference type="ARBA" id="ARBA00022989"/>
    </source>
</evidence>
<gene>
    <name evidence="7" type="ORF">O4H49_03495</name>
</gene>
<feature type="transmembrane region" description="Helical" evidence="6">
    <location>
        <begin position="66"/>
        <end position="86"/>
    </location>
</feature>
<reference evidence="7" key="1">
    <citation type="submission" date="2022-12" db="EMBL/GenBank/DDBJ databases">
        <title>Bacterial isolates from different developmental stages of Nematostella vectensis.</title>
        <authorList>
            <person name="Fraune S."/>
        </authorList>
    </citation>
    <scope>NUCLEOTIDE SEQUENCE</scope>
    <source>
        <strain evidence="7">G21630-S1</strain>
    </source>
</reference>
<evidence type="ECO:0000256" key="5">
    <source>
        <dbReference type="ARBA" id="ARBA00023136"/>
    </source>
</evidence>